<evidence type="ECO:0000256" key="2">
    <source>
        <dbReference type="SAM" id="SignalP"/>
    </source>
</evidence>
<evidence type="ECO:0000313" key="3">
    <source>
        <dbReference type="EMBL" id="KAJ3841875.1"/>
    </source>
</evidence>
<dbReference type="AlphaFoldDB" id="A0AA38UHX5"/>
<feature type="compositionally biased region" description="Polar residues" evidence="1">
    <location>
        <begin position="71"/>
        <end position="80"/>
    </location>
</feature>
<organism evidence="3 4">
    <name type="scientific">Lentinula raphanica</name>
    <dbReference type="NCBI Taxonomy" id="153919"/>
    <lineage>
        <taxon>Eukaryota</taxon>
        <taxon>Fungi</taxon>
        <taxon>Dikarya</taxon>
        <taxon>Basidiomycota</taxon>
        <taxon>Agaricomycotina</taxon>
        <taxon>Agaricomycetes</taxon>
        <taxon>Agaricomycetidae</taxon>
        <taxon>Agaricales</taxon>
        <taxon>Marasmiineae</taxon>
        <taxon>Omphalotaceae</taxon>
        <taxon>Lentinula</taxon>
    </lineage>
</organism>
<reference evidence="3" key="1">
    <citation type="submission" date="2022-08" db="EMBL/GenBank/DDBJ databases">
        <authorList>
            <consortium name="DOE Joint Genome Institute"/>
            <person name="Min B."/>
            <person name="Riley R."/>
            <person name="Sierra-Patev S."/>
            <person name="Naranjo-Ortiz M."/>
            <person name="Looney B."/>
            <person name="Konkel Z."/>
            <person name="Slot J.C."/>
            <person name="Sakamoto Y."/>
            <person name="Steenwyk J.L."/>
            <person name="Rokas A."/>
            <person name="Carro J."/>
            <person name="Camarero S."/>
            <person name="Ferreira P."/>
            <person name="Molpeceres G."/>
            <person name="Ruiz-Duenas F.J."/>
            <person name="Serrano A."/>
            <person name="Henrissat B."/>
            <person name="Drula E."/>
            <person name="Hughes K.W."/>
            <person name="Mata J.L."/>
            <person name="Ishikawa N.K."/>
            <person name="Vargas-Isla R."/>
            <person name="Ushijima S."/>
            <person name="Smith C.A."/>
            <person name="Ahrendt S."/>
            <person name="Andreopoulos W."/>
            <person name="He G."/>
            <person name="Labutti K."/>
            <person name="Lipzen A."/>
            <person name="Ng V."/>
            <person name="Sandor L."/>
            <person name="Barry K."/>
            <person name="Martinez A.T."/>
            <person name="Xiao Y."/>
            <person name="Gibbons J.G."/>
            <person name="Terashima K."/>
            <person name="Hibbett D.S."/>
            <person name="Grigoriev I.V."/>
        </authorList>
    </citation>
    <scope>NUCLEOTIDE SEQUENCE</scope>
    <source>
        <strain evidence="3">TFB9207</strain>
    </source>
</reference>
<protein>
    <submittedName>
        <fullName evidence="3">Uncharacterized protein</fullName>
    </submittedName>
</protein>
<feature type="chain" id="PRO_5041368962" evidence="2">
    <location>
        <begin position="20"/>
        <end position="92"/>
    </location>
</feature>
<accession>A0AA38UHX5</accession>
<name>A0AA38UHX5_9AGAR</name>
<sequence length="92" mass="10131">MLSSRIILALFLVLGTAVAVPLPQYDGSGYGDYETPQPPIVGRPRPQPGRTSSMSTTKFLGMMGLDRNMQHLPNNGQAANRYQGRPRWKDGE</sequence>
<keyword evidence="2" id="KW-0732">Signal</keyword>
<keyword evidence="4" id="KW-1185">Reference proteome</keyword>
<evidence type="ECO:0000256" key="1">
    <source>
        <dbReference type="SAM" id="MobiDB-lite"/>
    </source>
</evidence>
<dbReference type="EMBL" id="MU806024">
    <property type="protein sequence ID" value="KAJ3841875.1"/>
    <property type="molecule type" value="Genomic_DNA"/>
</dbReference>
<comment type="caution">
    <text evidence="3">The sequence shown here is derived from an EMBL/GenBank/DDBJ whole genome shotgun (WGS) entry which is preliminary data.</text>
</comment>
<dbReference type="Proteomes" id="UP001163846">
    <property type="component" value="Unassembled WGS sequence"/>
</dbReference>
<proteinExistence type="predicted"/>
<gene>
    <name evidence="3" type="ORF">F5878DRAFT_609146</name>
</gene>
<feature type="compositionally biased region" description="Polar residues" evidence="1">
    <location>
        <begin position="49"/>
        <end position="58"/>
    </location>
</feature>
<feature type="compositionally biased region" description="Pro residues" evidence="1">
    <location>
        <begin position="36"/>
        <end position="47"/>
    </location>
</feature>
<evidence type="ECO:0000313" key="4">
    <source>
        <dbReference type="Proteomes" id="UP001163846"/>
    </source>
</evidence>
<feature type="signal peptide" evidence="2">
    <location>
        <begin position="1"/>
        <end position="19"/>
    </location>
</feature>
<feature type="region of interest" description="Disordered" evidence="1">
    <location>
        <begin position="28"/>
        <end position="92"/>
    </location>
</feature>